<dbReference type="EMBL" id="ADGP01000009">
    <property type="protein sequence ID" value="EFD94490.1"/>
    <property type="molecule type" value="Genomic_DNA"/>
</dbReference>
<evidence type="ECO:0000256" key="1">
    <source>
        <dbReference type="ARBA" id="ARBA00007164"/>
    </source>
</evidence>
<dbReference type="Proteomes" id="UP000004018">
    <property type="component" value="Unassembled WGS sequence"/>
</dbReference>
<keyword evidence="6" id="KW-0961">Cell wall biogenesis/degradation</keyword>
<evidence type="ECO:0000256" key="6">
    <source>
        <dbReference type="ARBA" id="ARBA00023316"/>
    </source>
</evidence>
<dbReference type="InterPro" id="IPR001967">
    <property type="entry name" value="Peptidase_S11_N"/>
</dbReference>
<evidence type="ECO:0000313" key="12">
    <source>
        <dbReference type="EMBL" id="EGL40709.1"/>
    </source>
</evidence>
<proteinExistence type="inferred from homology"/>
<evidence type="ECO:0000256" key="2">
    <source>
        <dbReference type="ARBA" id="ARBA00022729"/>
    </source>
</evidence>
<feature type="domain" description="Peptidase S11 D-alanyl-D-alanine carboxypeptidase A N-terminal" evidence="10">
    <location>
        <begin position="41"/>
        <end position="272"/>
    </location>
</feature>
<dbReference type="InterPro" id="IPR018044">
    <property type="entry name" value="Peptidase_S11"/>
</dbReference>
<name>D3LTF1_9FIRM</name>
<feature type="active site" description="Acyl-ester intermediate" evidence="7">
    <location>
        <position position="77"/>
    </location>
</feature>
<dbReference type="PANTHER" id="PTHR21581:SF33">
    <property type="entry name" value="D-ALANYL-D-ALANINE CARBOXYPEPTIDASE DACB"/>
    <property type="match status" value="1"/>
</dbReference>
<protein>
    <submittedName>
        <fullName evidence="11">Serine-type D-Ala-D-Ala carboxypeptidase</fullName>
        <ecNumber evidence="12">3.4.16.4</ecNumber>
    </submittedName>
</protein>
<dbReference type="eggNOG" id="COG1686">
    <property type="taxonomic scope" value="Bacteria"/>
</dbReference>
<keyword evidence="11" id="KW-0645">Protease</keyword>
<feature type="active site" description="Proton acceptor" evidence="7">
    <location>
        <position position="80"/>
    </location>
</feature>
<dbReference type="PANTHER" id="PTHR21581">
    <property type="entry name" value="D-ALANYL-D-ALANINE CARBOXYPEPTIDASE"/>
    <property type="match status" value="1"/>
</dbReference>
<evidence type="ECO:0000256" key="8">
    <source>
        <dbReference type="PIRSR" id="PIRSR618044-2"/>
    </source>
</evidence>
<evidence type="ECO:0000256" key="3">
    <source>
        <dbReference type="ARBA" id="ARBA00022801"/>
    </source>
</evidence>
<evidence type="ECO:0000313" key="11">
    <source>
        <dbReference type="EMBL" id="EFD94490.1"/>
    </source>
</evidence>
<keyword evidence="14" id="KW-1185">Reference proteome</keyword>
<feature type="active site" evidence="7">
    <location>
        <position position="134"/>
    </location>
</feature>
<reference evidence="12 14" key="3">
    <citation type="submission" date="2011-04" db="EMBL/GenBank/DDBJ databases">
        <authorList>
            <person name="Harkins D.M."/>
            <person name="Madupu R."/>
            <person name="Durkin A.S."/>
            <person name="Torralba M."/>
            <person name="Methe B."/>
            <person name="Sutton G.G."/>
            <person name="Nelson K.E."/>
        </authorList>
    </citation>
    <scope>NUCLEOTIDE SEQUENCE [LARGE SCALE GENOMIC DNA]</scope>
    <source>
        <strain evidence="12 14">UPII 199-6</strain>
    </source>
</reference>
<dbReference type="EC" id="3.4.16.4" evidence="12"/>
<evidence type="ECO:0000256" key="9">
    <source>
        <dbReference type="RuleBase" id="RU004016"/>
    </source>
</evidence>
<evidence type="ECO:0000313" key="13">
    <source>
        <dbReference type="Proteomes" id="UP000003242"/>
    </source>
</evidence>
<evidence type="ECO:0000259" key="10">
    <source>
        <dbReference type="Pfam" id="PF00768"/>
    </source>
</evidence>
<evidence type="ECO:0000256" key="4">
    <source>
        <dbReference type="ARBA" id="ARBA00022960"/>
    </source>
</evidence>
<dbReference type="GO" id="GO:0009252">
    <property type="term" value="P:peptidoglycan biosynthetic process"/>
    <property type="evidence" value="ECO:0007669"/>
    <property type="project" value="UniProtKB-KW"/>
</dbReference>
<comment type="similarity">
    <text evidence="1 9">Belongs to the peptidase S11 family.</text>
</comment>
<dbReference type="Gene3D" id="3.40.710.10">
    <property type="entry name" value="DD-peptidase/beta-lactamase superfamily"/>
    <property type="match status" value="1"/>
</dbReference>
<comment type="caution">
    <text evidence="11">The sequence shown here is derived from an EMBL/GenBank/DDBJ whole genome shotgun (WGS) entry which is preliminary data.</text>
</comment>
<evidence type="ECO:0000256" key="5">
    <source>
        <dbReference type="ARBA" id="ARBA00022984"/>
    </source>
</evidence>
<dbReference type="OrthoDB" id="9791132at2"/>
<dbReference type="GO" id="GO:0006508">
    <property type="term" value="P:proteolysis"/>
    <property type="evidence" value="ECO:0007669"/>
    <property type="project" value="InterPro"/>
</dbReference>
<evidence type="ECO:0000313" key="14">
    <source>
        <dbReference type="Proteomes" id="UP000004018"/>
    </source>
</evidence>
<dbReference type="EMBL" id="AFIJ01000023">
    <property type="protein sequence ID" value="EGL40709.1"/>
    <property type="molecule type" value="Genomic_DNA"/>
</dbReference>
<keyword evidence="11" id="KW-0121">Carboxypeptidase</keyword>
<gene>
    <name evidence="11" type="ORF">HMPREF0889_0551</name>
    <name evidence="12" type="ORF">HMPREF1039_1132</name>
</gene>
<dbReference type="Pfam" id="PF00768">
    <property type="entry name" value="Peptidase_S11"/>
    <property type="match status" value="1"/>
</dbReference>
<dbReference type="InterPro" id="IPR012338">
    <property type="entry name" value="Beta-lactam/transpept-like"/>
</dbReference>
<dbReference type="GO" id="GO:0009002">
    <property type="term" value="F:serine-type D-Ala-D-Ala carboxypeptidase activity"/>
    <property type="evidence" value="ECO:0007669"/>
    <property type="project" value="UniProtKB-EC"/>
</dbReference>
<dbReference type="AlphaFoldDB" id="D3LTF1"/>
<organism evidence="11 13">
    <name type="scientific">Megasphaera lornae</name>
    <dbReference type="NCBI Taxonomy" id="1000568"/>
    <lineage>
        <taxon>Bacteria</taxon>
        <taxon>Bacillati</taxon>
        <taxon>Bacillota</taxon>
        <taxon>Negativicutes</taxon>
        <taxon>Veillonellales</taxon>
        <taxon>Veillonellaceae</taxon>
        <taxon>Megasphaera</taxon>
    </lineage>
</organism>
<keyword evidence="3 12" id="KW-0378">Hydrolase</keyword>
<dbReference type="STRING" id="699218.HMPREF0889_0551"/>
<dbReference type="RefSeq" id="WP_007391039.1">
    <property type="nucleotide sequence ID" value="NZ_ADGP01000009.1"/>
</dbReference>
<dbReference type="SUPFAM" id="SSF56601">
    <property type="entry name" value="beta-lactamase/transpeptidase-like"/>
    <property type="match status" value="1"/>
</dbReference>
<reference evidence="13" key="1">
    <citation type="submission" date="2009-12" db="EMBL/GenBank/DDBJ databases">
        <title>Sequence of Clostridiales genomosp. BVAB3 str. UPII9-5.</title>
        <authorList>
            <person name="Madupu R."/>
            <person name="Durkin A.S."/>
            <person name="Torralba M."/>
            <person name="Methe B."/>
            <person name="Sutton G.G."/>
            <person name="Strausberg R.L."/>
            <person name="Nelson K.E."/>
        </authorList>
    </citation>
    <scope>NUCLEOTIDE SEQUENCE [LARGE SCALE GENOMIC DNA]</scope>
    <source>
        <strain evidence="13">28L</strain>
    </source>
</reference>
<dbReference type="Proteomes" id="UP000003242">
    <property type="component" value="Unassembled WGS sequence"/>
</dbReference>
<keyword evidence="5" id="KW-0573">Peptidoglycan synthesis</keyword>
<sequence>MKWLYKGKVCLAVLGVCVWMAGGVMGTEAFSVPLPEVSSPTAEAEPVTAAESACLLDVNTGKILFSYHGNKWVHPASTTKIVTLLTALAQGRERLEQPLYISRQAVETEPSRLGLATTDKVSVREALTGMMVVSGNDAAVAVAETLGGSVPAFADMMNGQAKKMGATHSLFLNPNGLTQVHHHTTAIDMARMAAYGMKNYAEFRDIVGLKSYTMKYLDAHKPKTVYTTNRFLRSGYIGADGIKTGYTRAAGPCLVASATRNGHTLIVALFNDAARWQDAARILDYGFRHLPQERFVPNKERRIQPGMRGKRRGRYGKLQRV</sequence>
<evidence type="ECO:0000256" key="7">
    <source>
        <dbReference type="PIRSR" id="PIRSR618044-1"/>
    </source>
</evidence>
<keyword evidence="2" id="KW-0732">Signal</keyword>
<dbReference type="GO" id="GO:0008360">
    <property type="term" value="P:regulation of cell shape"/>
    <property type="evidence" value="ECO:0007669"/>
    <property type="project" value="UniProtKB-KW"/>
</dbReference>
<dbReference type="PRINTS" id="PR00725">
    <property type="entry name" value="DADACBPTASE1"/>
</dbReference>
<reference evidence="11" key="2">
    <citation type="submission" date="2009-12" db="EMBL/GenBank/DDBJ databases">
        <authorList>
            <person name="Madupu R."/>
            <person name="Durkin A.S."/>
            <person name="Torralba M."/>
            <person name="Methe B."/>
            <person name="Sutton G.G."/>
            <person name="Strausberg R.L."/>
            <person name="Nelson K.E."/>
        </authorList>
    </citation>
    <scope>NUCLEOTIDE SEQUENCE</scope>
    <source>
        <strain evidence="11">28L</strain>
    </source>
</reference>
<keyword evidence="4" id="KW-0133">Cell shape</keyword>
<dbReference type="MEROPS" id="S11.004"/>
<feature type="binding site" evidence="8">
    <location>
        <position position="243"/>
    </location>
    <ligand>
        <name>substrate</name>
    </ligand>
</feature>
<dbReference type="GO" id="GO:0071555">
    <property type="term" value="P:cell wall organization"/>
    <property type="evidence" value="ECO:0007669"/>
    <property type="project" value="UniProtKB-KW"/>
</dbReference>
<accession>D3LTF1</accession>